<dbReference type="STRING" id="1856405.BFC17_20170"/>
<accession>A0A1E8FD76</accession>
<dbReference type="EMBL" id="MJIC01000014">
    <property type="protein sequence ID" value="OFI33884.1"/>
    <property type="molecule type" value="Genomic_DNA"/>
</dbReference>
<dbReference type="SMART" id="SM00028">
    <property type="entry name" value="TPR"/>
    <property type="match status" value="4"/>
</dbReference>
<keyword evidence="1" id="KW-0802">TPR repeat</keyword>
<dbReference type="InterPro" id="IPR024983">
    <property type="entry name" value="CHAT_dom"/>
</dbReference>
<dbReference type="InterPro" id="IPR011990">
    <property type="entry name" value="TPR-like_helical_dom_sf"/>
</dbReference>
<keyword evidence="4" id="KW-1185">Reference proteome</keyword>
<name>A0A1E8FD76_9ALTE</name>
<dbReference type="PANTHER" id="PTHR10098">
    <property type="entry name" value="RAPSYN-RELATED"/>
    <property type="match status" value="1"/>
</dbReference>
<proteinExistence type="predicted"/>
<dbReference type="Gene3D" id="1.25.40.10">
    <property type="entry name" value="Tetratricopeptide repeat domain"/>
    <property type="match status" value="1"/>
</dbReference>
<feature type="repeat" description="TPR" evidence="1">
    <location>
        <begin position="374"/>
        <end position="407"/>
    </location>
</feature>
<dbReference type="Pfam" id="PF13176">
    <property type="entry name" value="TPR_7"/>
    <property type="match status" value="1"/>
</dbReference>
<gene>
    <name evidence="3" type="ORF">BFC17_20170</name>
</gene>
<dbReference type="InterPro" id="IPR019734">
    <property type="entry name" value="TPR_rpt"/>
</dbReference>
<reference evidence="3 4" key="1">
    <citation type="submission" date="2016-09" db="EMBL/GenBank/DDBJ databases">
        <title>Alteromonas lipolytica, a new species isolated from sea water.</title>
        <authorList>
            <person name="Wu Y.-H."/>
            <person name="Cheng H."/>
            <person name="Xu X.-W."/>
        </authorList>
    </citation>
    <scope>NUCLEOTIDE SEQUENCE [LARGE SCALE GENOMIC DNA]</scope>
    <source>
        <strain evidence="3 4">JW12</strain>
    </source>
</reference>
<feature type="domain" description="CHAT" evidence="2">
    <location>
        <begin position="766"/>
        <end position="1033"/>
    </location>
</feature>
<comment type="caution">
    <text evidence="3">The sequence shown here is derived from an EMBL/GenBank/DDBJ whole genome shotgun (WGS) entry which is preliminary data.</text>
</comment>
<organism evidence="3 4">
    <name type="scientific">Alteromonas lipolytica</name>
    <dbReference type="NCBI Taxonomy" id="1856405"/>
    <lineage>
        <taxon>Bacteria</taxon>
        <taxon>Pseudomonadati</taxon>
        <taxon>Pseudomonadota</taxon>
        <taxon>Gammaproteobacteria</taxon>
        <taxon>Alteromonadales</taxon>
        <taxon>Alteromonadaceae</taxon>
        <taxon>Alteromonas/Salinimonas group</taxon>
        <taxon>Alteromonas</taxon>
    </lineage>
</organism>
<evidence type="ECO:0000259" key="2">
    <source>
        <dbReference type="Pfam" id="PF12770"/>
    </source>
</evidence>
<dbReference type="SUPFAM" id="SSF48452">
    <property type="entry name" value="TPR-like"/>
    <property type="match status" value="2"/>
</dbReference>
<evidence type="ECO:0000313" key="4">
    <source>
        <dbReference type="Proteomes" id="UP000176037"/>
    </source>
</evidence>
<protein>
    <recommendedName>
        <fullName evidence="2">CHAT domain-containing protein</fullName>
    </recommendedName>
</protein>
<dbReference type="Proteomes" id="UP000176037">
    <property type="component" value="Unassembled WGS sequence"/>
</dbReference>
<sequence>MVDRLISPLLIALGLVLLTGPQVRANEYEFNVTAGPGELIVVASPSAEFTLNLAGSPPAYSHYSYNHTAVIAPQTSTTQSLTINVVTDPSATTKASEFTVYTAPDSAAWQWLNTLSSARQLPEAEALLTAFNQPNQAPQQTCLIATVLARHYLSEGNKDQAETLLAPPQSYACWQLAALAMQTYFDQYRFAEASQLAISLLPDDFASASEFANAAFQAADWPVMQDSITVFSEDAIAIPAQTSYLSIRLLLTLGFSNVLHGSTASSQSLMQAGKYSLEQALNHASTYAYPGLQPEIYNGLATYWALANDNAASARYLELAIAATQASDNGKNQAELMNNLALVYLWDGRWNDAQQTLRETYQQLSAQNESITAAVVTANLASSYMYLGDWYTARRYYERALDLSNTTLKDEDTTYIALALAQIAMAQQHWSAAQQTLAAAAQLAETLRPDKLPLIYALQAESLASSNRLSDARIALNQAEDKLPGVIRNAERINALTAIGKARLLLGDYPEAGKTLAQLEALIDPEHPQQITLAALKYQWQQAIEPDNFNALYHTFAGASELVFNLSETLDAYQAGPHWFNKVRTLYDAHLDTLLTNPAAKQINEALSLLDGYKYQLMRRKRSDLNRQRVFSQPATESLWQQRMQLESALVNHSSEQQKQAVQLQLDNLLEQWQHQIPPEDSSTDVVTNTAVNLADIQAMLTPAQAILRYIQTRKQCYVVAITAGRSEVSTISCPPEQTPGASGAEITHQFSAIPAQTYIPDWVLNNRAISDLIWLPDGRFYHLPMALLKGPDGTYVGSRYTLRQTPSLRTYLQPTNDKPLSPFTLGIFDAPTYSATQETSDGWRSKLPPLNWAQAEGDELATLFKPYQVNRYSGADATQQALLNSSMSHATLLHIATHSYFDPNTPEIVGLAVAGNSGKAALNSGFLPQSALLAQHFTNQLVVLSGCETALGREMAHDGLQSLAYGMLSAGADSVISTRWKIADKAAATFMGHFYTHLKTNGNSAHALRYARQQMQHHPRFKHPMHWAGFTLTVIPQSAEQFSF</sequence>
<dbReference type="AlphaFoldDB" id="A0A1E8FD76"/>
<dbReference type="PROSITE" id="PS50005">
    <property type="entry name" value="TPR"/>
    <property type="match status" value="1"/>
</dbReference>
<dbReference type="Pfam" id="PF12770">
    <property type="entry name" value="CHAT"/>
    <property type="match status" value="1"/>
</dbReference>
<evidence type="ECO:0000313" key="3">
    <source>
        <dbReference type="EMBL" id="OFI33884.1"/>
    </source>
</evidence>
<evidence type="ECO:0000256" key="1">
    <source>
        <dbReference type="PROSITE-ProRule" id="PRU00339"/>
    </source>
</evidence>